<sequence>MANLRLVRLKVLDSTSIRVRFTEPLSPLINTSSVIIVSNIVGVPDAEVLKVTISGDTMDIKSLPMTPFASYFVTFKTTSSSDFKSVNGNFLFEDGTTNAPLVLGQEDPDDPIREFLINLLKDNVYNLDTGTLVRTIVNGQSTFLAGALHDIGQAKNDNYLLNIIPDERKTRGGGPYDRLNEEGAFKTVRVGQTQTNATLPGTISFASFPSGPITLQAATISGETLMAGTGASTFDRLTLTVLKRFVTKLLSVSVRYASDGATETYDIATFGYQVLNPRYDQAFASPLLTLTDTQFQLSDLSFEDDSFRLPIPGDVITVSYEFKNEGKFVDEDSVMVSQVLDAVRESTLPIATEFSLSHAPVVTANDTIAAADGVTFLDPESNPPFTATHPAFAKEIPFRTEGLPKNTGEYAVDYTTGRVFTYGAVSNDGTGNFPPTATYKYRSVFRADLDYTYDTGLVELVTNPLRDLTTQIAKISFDYEQTLIPEVDFKSQIHKEVLAERINNRLNSTNSLSVLNVPVTNVFRIFNETTGEVYKATRFNNEKVYFNSNNQPRIFSIERERATFADTFNETLLIDSEFANVLGTRVLKILLQNNNVISSTEDVIAASYNTSVAFSRADVFVEELYFDAQVISETANTNRLTIGRYQVDYRNGIIFLGVSSTQTADLGSISYKKPAILSDNNHLISVSELYHSISTIIGINKRIALSSFSDTEILPNVFDIADERFLNGDTALSYLVLGGTITVQDDIKNVRNIYDAYDLNNNATLTNFAEGATVSANVITLDSSGVLKQDLAVVQTGLVVSVPMVSPAAEIFSVISVTRTSDNVELFDGSGSFTGFDITLSGLGTPVVGEIVQVTYRAALTGAATPIVDYNRGDYFVDYTYLADEIIVSYEYGDNVLDFREGNALDEGDEYFVTYHVGALRDALLKNFGSLIDIPVMQTFDTTLPRESYRDALKGALQSFTKGPTIPSMKSLVSNISHIEPDIIEAAFQVWSLGVSHLYPNVVDYTGDIQLLSAKFDNGALVSNSNETITFPVSSNLKIEDGTLEFWTIPDWNGLDNDATLTFQVLKDGYIIDASEVFIGASSFNPTYDTQNKFTVNRLDDPSPIGLPSKVYTDVGFFVYYNVDDKRWNVLAKEKLDKSDGYMFSGTIESSGEVYDVKFIPELGEINDVLRSGTSKIEFEFNLDGQDVLSADGYTTGDGYSPSDGYVIGFSFDGISLMADDEHYLFDFGETESINRFSLYKDGKGYLNFRVQDRGDPITGRTNQFKVSADISDWLAGQRHHIAAAWKLNTSDRQDEMHLFIDGEEVPNILKFGGRPVATSTDRFRTVKPELVVGVLPKNAVAGNDLSTTAGSTTVTSESVDFSVAGIVPGDTINIRETGFGTFTIVGVSGGVLILSAPMTTTLSDARFSVNEFSSVVATQLDLFSNLAVSIIDGSTSVETEIPGLRAAIPAYTISKNSSNEDVLTILGSANAGDTVVIRTLGLNHRRCRETHYVWGNTNSIIKTQLPSPISLDEVKVLPVLLPLTPIGPDNAVLIVGRFFATGLAATQPSNVTEGRTLSVRITGGNVSFSTPPTVTINGTTVSGPLFETLTFTSSGTQTTTERFLTVTSVDVATTPLATSKNSIAVEIKEELSITVADGNTTFPVIRFSYQLQTSTSLAGTSGSTLLTDTDAVIVESFVDNLIVIKAPAPAAGSYTITDRIDNDSFTVTPALPATFTGGEYDIFNISVGRSGFQNGWFVFEEAGAGTIPFPLKEGLYEFDYSAYMEVKIDPVQNYTAYIGSDLNGNKQSKAIIDEFRLLSGSISDVRVGETLAVNEKSVTVDFTTLTPFSADSDTLMLLHFNSKPFENSADFWVTADKTFLQSGRAVNDNFGQSLVVTDKGIRKENKGLLSTISEGSIEFWASPRFDTHNDPATRFYFDASSSVIEEVVSITNTTVKASGSISSISSVRLQTDIDNTGIDFFAGGTIEENFKTIKLGKALPSQRTPVKIGYVPLGLSGDRISIYKDGDGFIVFNIRANGVDYQVRQFVFWARDTWHRIRATYKLNRADNQDELRLFVDGEERGTVYFGLGLLFGQGISFGQGFAGADTSALTSDINFTDPINDFFIGSDFLGVNTANARIDNLRLSNRARSPLTVAGQDIDINYSTNLDIVFPVIEDAFTTFLWDFDAIRFKTDDLSILRDEEFGIFNFTLNVIDSFDIVLGNAKIQQVLESLVFALKPAQSKIEINYIQ</sequence>
<dbReference type="EMBL" id="LAZR01000368">
    <property type="protein sequence ID" value="KKN72147.1"/>
    <property type="molecule type" value="Genomic_DNA"/>
</dbReference>
<organism evidence="1">
    <name type="scientific">marine sediment metagenome</name>
    <dbReference type="NCBI Taxonomy" id="412755"/>
    <lineage>
        <taxon>unclassified sequences</taxon>
        <taxon>metagenomes</taxon>
        <taxon>ecological metagenomes</taxon>
    </lineage>
</organism>
<dbReference type="InterPro" id="IPR013320">
    <property type="entry name" value="ConA-like_dom_sf"/>
</dbReference>
<gene>
    <name evidence="1" type="ORF">LCGC14_0413590</name>
</gene>
<proteinExistence type="predicted"/>
<comment type="caution">
    <text evidence="1">The sequence shown here is derived from an EMBL/GenBank/DDBJ whole genome shotgun (WGS) entry which is preliminary data.</text>
</comment>
<dbReference type="SUPFAM" id="SSF49899">
    <property type="entry name" value="Concanavalin A-like lectins/glucanases"/>
    <property type="match status" value="2"/>
</dbReference>
<dbReference type="Gene3D" id="2.60.120.200">
    <property type="match status" value="2"/>
</dbReference>
<accession>A0A0F9TB04</accession>
<protein>
    <submittedName>
        <fullName evidence="1">Uncharacterized protein</fullName>
    </submittedName>
</protein>
<name>A0A0F9TB04_9ZZZZ</name>
<evidence type="ECO:0000313" key="1">
    <source>
        <dbReference type="EMBL" id="KKN72147.1"/>
    </source>
</evidence>
<reference evidence="1" key="1">
    <citation type="journal article" date="2015" name="Nature">
        <title>Complex archaea that bridge the gap between prokaryotes and eukaryotes.</title>
        <authorList>
            <person name="Spang A."/>
            <person name="Saw J.H."/>
            <person name="Jorgensen S.L."/>
            <person name="Zaremba-Niedzwiedzka K."/>
            <person name="Martijn J."/>
            <person name="Lind A.E."/>
            <person name="van Eijk R."/>
            <person name="Schleper C."/>
            <person name="Guy L."/>
            <person name="Ettema T.J."/>
        </authorList>
    </citation>
    <scope>NUCLEOTIDE SEQUENCE</scope>
</reference>